<reference evidence="2" key="1">
    <citation type="submission" date="2017-03" db="EMBL/GenBank/DDBJ databases">
        <title>Phytopthora megakarya and P. palmivora, two closely related causual agents of cacao black pod achieved similar genome size and gene model numbers by different mechanisms.</title>
        <authorList>
            <person name="Ali S."/>
            <person name="Shao J."/>
            <person name="Larry D.J."/>
            <person name="Kronmiller B."/>
            <person name="Shen D."/>
            <person name="Strem M.D."/>
            <person name="Melnick R.L."/>
            <person name="Guiltinan M.J."/>
            <person name="Tyler B.M."/>
            <person name="Meinhardt L.W."/>
            <person name="Bailey B.A."/>
        </authorList>
    </citation>
    <scope>NUCLEOTIDE SEQUENCE [LARGE SCALE GENOMIC DNA]</scope>
    <source>
        <strain evidence="2">zdho120</strain>
    </source>
</reference>
<dbReference type="CDD" id="cd09272">
    <property type="entry name" value="RNase_HI_RT_Ty1"/>
    <property type="match status" value="1"/>
</dbReference>
<dbReference type="OrthoDB" id="127651at2759"/>
<dbReference type="AlphaFoldDB" id="A0A225W9N3"/>
<dbReference type="Proteomes" id="UP000198211">
    <property type="component" value="Unassembled WGS sequence"/>
</dbReference>
<dbReference type="PANTHER" id="PTHR11439:SF467">
    <property type="entry name" value="INTEGRASE CATALYTIC DOMAIN-CONTAINING PROTEIN"/>
    <property type="match status" value="1"/>
</dbReference>
<evidence type="ECO:0000313" key="2">
    <source>
        <dbReference type="Proteomes" id="UP000198211"/>
    </source>
</evidence>
<keyword evidence="2" id="KW-1185">Reference proteome</keyword>
<protein>
    <recommendedName>
        <fullName evidence="3">Polyprotein</fullName>
    </recommendedName>
</protein>
<evidence type="ECO:0008006" key="3">
    <source>
        <dbReference type="Google" id="ProtNLM"/>
    </source>
</evidence>
<dbReference type="STRING" id="4795.A0A225W9N3"/>
<comment type="caution">
    <text evidence="1">The sequence shown here is derived from an EMBL/GenBank/DDBJ whole genome shotgun (WGS) entry which is preliminary data.</text>
</comment>
<dbReference type="EMBL" id="NBNE01001371">
    <property type="protein sequence ID" value="OWZ14292.1"/>
    <property type="molecule type" value="Genomic_DNA"/>
</dbReference>
<name>A0A225W9N3_9STRA</name>
<dbReference type="PANTHER" id="PTHR11439">
    <property type="entry name" value="GAG-POL-RELATED RETROTRANSPOSON"/>
    <property type="match status" value="1"/>
</dbReference>
<sequence length="132" mass="14666">MAKRVLRYFALRNDVGDSTRVTLTCFTDADYANDDVDRKSISGYVTMLDGNVVSYASRKQEINAQSTTEAEYVAMNEGIKDLLWILGLCGVAMRRPVLFGDNRGSIYLAAKPEKHSKTKHIESKYSSCPASS</sequence>
<gene>
    <name evidence="1" type="ORF">PHMEG_00012254</name>
</gene>
<organism evidence="1 2">
    <name type="scientific">Phytophthora megakarya</name>
    <dbReference type="NCBI Taxonomy" id="4795"/>
    <lineage>
        <taxon>Eukaryota</taxon>
        <taxon>Sar</taxon>
        <taxon>Stramenopiles</taxon>
        <taxon>Oomycota</taxon>
        <taxon>Peronosporomycetes</taxon>
        <taxon>Peronosporales</taxon>
        <taxon>Peronosporaceae</taxon>
        <taxon>Phytophthora</taxon>
    </lineage>
</organism>
<evidence type="ECO:0000313" key="1">
    <source>
        <dbReference type="EMBL" id="OWZ14292.1"/>
    </source>
</evidence>
<proteinExistence type="predicted"/>
<accession>A0A225W9N3</accession>